<dbReference type="Gene3D" id="3.30.40.10">
    <property type="entry name" value="Zinc/RING finger domain, C3HC4 (zinc finger)"/>
    <property type="match status" value="1"/>
</dbReference>
<dbReference type="SMART" id="SM00504">
    <property type="entry name" value="Ubox"/>
    <property type="match status" value="1"/>
</dbReference>
<organism evidence="3 4">
    <name type="scientific">Carpediemonas membranifera</name>
    <dbReference type="NCBI Taxonomy" id="201153"/>
    <lineage>
        <taxon>Eukaryota</taxon>
        <taxon>Metamonada</taxon>
        <taxon>Carpediemonas-like organisms</taxon>
        <taxon>Carpediemonas</taxon>
    </lineage>
</organism>
<dbReference type="AlphaFoldDB" id="A0A8J6AYX9"/>
<dbReference type="OrthoDB" id="885946at2759"/>
<comment type="caution">
    <text evidence="3">The sequence shown here is derived from an EMBL/GenBank/DDBJ whole genome shotgun (WGS) entry which is preliminary data.</text>
</comment>
<dbReference type="GO" id="GO:0016567">
    <property type="term" value="P:protein ubiquitination"/>
    <property type="evidence" value="ECO:0007669"/>
    <property type="project" value="InterPro"/>
</dbReference>
<dbReference type="Pfam" id="PF04564">
    <property type="entry name" value="U-box"/>
    <property type="match status" value="1"/>
</dbReference>
<dbReference type="EMBL" id="JAHDYR010000064">
    <property type="protein sequence ID" value="KAG9390664.1"/>
    <property type="molecule type" value="Genomic_DNA"/>
</dbReference>
<feature type="region of interest" description="Disordered" evidence="1">
    <location>
        <begin position="419"/>
        <end position="494"/>
    </location>
</feature>
<keyword evidence="4" id="KW-1185">Reference proteome</keyword>
<dbReference type="PANTHER" id="PTHR46573:SF1">
    <property type="entry name" value="WD REPEAT, SAM AND U-BOX DOMAIN-CONTAINING PROTEIN 1"/>
    <property type="match status" value="1"/>
</dbReference>
<dbReference type="InterPro" id="IPR003613">
    <property type="entry name" value="Ubox_domain"/>
</dbReference>
<dbReference type="PROSITE" id="PS51698">
    <property type="entry name" value="U_BOX"/>
    <property type="match status" value="1"/>
</dbReference>
<reference evidence="3" key="1">
    <citation type="submission" date="2021-05" db="EMBL/GenBank/DDBJ databases">
        <title>A free-living protist that lacks canonical eukaryotic 1 DNA replication and segregation systems.</title>
        <authorList>
            <person name="Salas-Leiva D.E."/>
            <person name="Tromer E.C."/>
            <person name="Curtis B.A."/>
            <person name="Jerlstrom-Hultqvist J."/>
            <person name="Kolisko M."/>
            <person name="Yi Z."/>
            <person name="Salas-Leiva J.S."/>
            <person name="Gallot-Lavallee L."/>
            <person name="Kops G.J.P.L."/>
            <person name="Archibald J.M."/>
            <person name="Simpson A.G.B."/>
            <person name="Roger A.J."/>
        </authorList>
    </citation>
    <scope>NUCLEOTIDE SEQUENCE</scope>
    <source>
        <strain evidence="3">BICM</strain>
    </source>
</reference>
<dbReference type="CDD" id="cd16655">
    <property type="entry name" value="RING-Ubox_WDSUB1-like"/>
    <property type="match status" value="1"/>
</dbReference>
<evidence type="ECO:0000313" key="4">
    <source>
        <dbReference type="Proteomes" id="UP000717585"/>
    </source>
</evidence>
<dbReference type="InterPro" id="IPR027267">
    <property type="entry name" value="AH/BAR_dom_sf"/>
</dbReference>
<evidence type="ECO:0000259" key="2">
    <source>
        <dbReference type="PROSITE" id="PS51698"/>
    </source>
</evidence>
<sequence length="595" mass="64616">MTGQPWASSEAILGRCKNASSAKQLRHMLSYPKHLSGHFPVVLERLSAGKRDIKAYIRYVGSLQQIEEQTAKALSNALQRTGKGIFSDVLEGPWKQEMARIAAMRDTALASADWYRDQQSTVKSFKETLKKRISESQTWYTGQISSLTTSCNGVETALRHLRDSNSRRTKAAQAYSKATGKKKESARQQLEAAHADAVTQYGEYTRAVGAARIAFASTQAAIRDKLTQLEATDRQRIAVMRESLRKLVQRAADTSRVGDIHVSRVYAELGSERLSDLDKEISETVRSILSNGDGPLVNMLSAMRLAPFETDERVDRIAESAGCEPPSITLAAPEPRLPSLRVPPAEFVCPIAHTVMTDPVVAADGQTYQRGAITEHLLNSVVSPVTMEKMGSKLLFANAALKKQIDDFLGFTQPPLTDIINTETGPDLADDGDESSSDSDHHSINFEARVVDSDDESTAPGTPSSPFHDIPMATIPPRAPSMSQAMPSPPDSTQLVRDALRDLDMLYPTEEAPPSPAPRSEVRFVRSSSAYSLGSPARSPSASSLTSPSARVWGDGSAKSPLGGQLAHSEEALVQHVEESDEDTSGLGNSFKLPM</sequence>
<dbReference type="PANTHER" id="PTHR46573">
    <property type="entry name" value="WD REPEAT, SAM AND U-BOX DOMAIN-CONTAINING PROTEIN 1"/>
    <property type="match status" value="1"/>
</dbReference>
<dbReference type="Gene3D" id="1.20.1270.60">
    <property type="entry name" value="Arfaptin homology (AH) domain/BAR domain"/>
    <property type="match status" value="1"/>
</dbReference>
<dbReference type="InterPro" id="IPR052085">
    <property type="entry name" value="WD-SAM-U-box"/>
</dbReference>
<gene>
    <name evidence="3" type="ORF">J8273_8030</name>
</gene>
<dbReference type="SUPFAM" id="SSF57850">
    <property type="entry name" value="RING/U-box"/>
    <property type="match status" value="1"/>
</dbReference>
<dbReference type="SUPFAM" id="SSF103657">
    <property type="entry name" value="BAR/IMD domain-like"/>
    <property type="match status" value="1"/>
</dbReference>
<accession>A0A8J6AYX9</accession>
<protein>
    <submittedName>
        <fullName evidence="3">U-box domain</fullName>
    </submittedName>
</protein>
<name>A0A8J6AYX9_9EUKA</name>
<evidence type="ECO:0000256" key="1">
    <source>
        <dbReference type="SAM" id="MobiDB-lite"/>
    </source>
</evidence>
<feature type="compositionally biased region" description="Acidic residues" evidence="1">
    <location>
        <begin position="428"/>
        <end position="437"/>
    </location>
</feature>
<evidence type="ECO:0000313" key="3">
    <source>
        <dbReference type="EMBL" id="KAG9390664.1"/>
    </source>
</evidence>
<feature type="compositionally biased region" description="Basic and acidic residues" evidence="1">
    <location>
        <begin position="438"/>
        <end position="452"/>
    </location>
</feature>
<feature type="compositionally biased region" description="Basic and acidic residues" evidence="1">
    <location>
        <begin position="568"/>
        <end position="578"/>
    </location>
</feature>
<dbReference type="InterPro" id="IPR013083">
    <property type="entry name" value="Znf_RING/FYVE/PHD"/>
</dbReference>
<dbReference type="Proteomes" id="UP000717585">
    <property type="component" value="Unassembled WGS sequence"/>
</dbReference>
<feature type="domain" description="U-box" evidence="2">
    <location>
        <begin position="342"/>
        <end position="415"/>
    </location>
</feature>
<feature type="region of interest" description="Disordered" evidence="1">
    <location>
        <begin position="528"/>
        <end position="595"/>
    </location>
</feature>
<proteinExistence type="predicted"/>
<dbReference type="GO" id="GO:0004842">
    <property type="term" value="F:ubiquitin-protein transferase activity"/>
    <property type="evidence" value="ECO:0007669"/>
    <property type="project" value="InterPro"/>
</dbReference>
<feature type="compositionally biased region" description="Low complexity" evidence="1">
    <location>
        <begin position="532"/>
        <end position="551"/>
    </location>
</feature>